<evidence type="ECO:0000256" key="3">
    <source>
        <dbReference type="HAMAP-Rule" id="MF_03132"/>
    </source>
</evidence>
<keyword evidence="3" id="KW-0963">Cytoplasm</keyword>
<keyword evidence="3" id="KW-0539">Nucleus</keyword>
<feature type="region of interest" description="Disordered" evidence="4">
    <location>
        <begin position="495"/>
        <end position="530"/>
    </location>
</feature>
<evidence type="ECO:0000256" key="4">
    <source>
        <dbReference type="SAM" id="MobiDB-lite"/>
    </source>
</evidence>
<evidence type="ECO:0000313" key="5">
    <source>
        <dbReference type="EMBL" id="OEH73921.1"/>
    </source>
</evidence>
<organism evidence="5 6">
    <name type="scientific">Cyclospora cayetanensis</name>
    <dbReference type="NCBI Taxonomy" id="88456"/>
    <lineage>
        <taxon>Eukaryota</taxon>
        <taxon>Sar</taxon>
        <taxon>Alveolata</taxon>
        <taxon>Apicomplexa</taxon>
        <taxon>Conoidasida</taxon>
        <taxon>Coccidia</taxon>
        <taxon>Eucoccidiorida</taxon>
        <taxon>Eimeriorina</taxon>
        <taxon>Eimeriidae</taxon>
        <taxon>Cyclospora</taxon>
    </lineage>
</organism>
<dbReference type="VEuPathDB" id="ToxoDB:LOC34620202"/>
<comment type="subcellular location">
    <subcellularLocation>
        <location evidence="3">Cytoplasm</location>
    </subcellularLocation>
    <subcellularLocation>
        <location evidence="3">Nucleus</location>
        <location evidence="3">Nucleolus</location>
    </subcellularLocation>
    <text evidence="3">Shuttles between cytoplasm and nucleus/nucleolus.</text>
</comment>
<sequence length="1206" mass="129957">MLQLDLQARPQEGEALQPQQLHRLNGEAGGQGTPALAKAGTAVEGHLQQIVRELLQEQGRADISLLAESLTCLDTHGWRQHPPAAGASARLPTTVGLSLFVRRQRLETYRQQLHAFRRVFPLLQQLQQAAESLNSTLATALGRLAKSRLHLLPLLQQLLKLRQEQQQLSNKEATCTAILERLSVPPQALEALTRPLPPQESASLPAARAPDGRKPQEVHAVSRELHTTVDALATVQQRRHLLQKLAAAASADFPLIESLLLQTRELSDLGQERLFLLVLHRLQQLAAAAAASGAPPCSASDSVDTAFYALLGLARQQQQLSGFPAGGAPRAMATLEADAPSEGPFSRDTVLWEALTNLHGYPAYLLQCLQQLLRLRRHLLRQGFERAAWTPRDAVVGSRDTPRPLRSSVEWLSHAAAEEAEIFVAVLDLLFAKGGAAALGIAELQQGRRANVAAESPVESMGAPMSSAASHVNRASAEEAAEGGPFLEELPTLVEQQVQQQQQEEDPERHEPTKGWLPMSDAPTLPAEAGGSAATLQQLLDPVALLDGALEVLHAPLTALVTTALESNSSKKSGDGGISALKVALLLQGEAAAIEEAVAASLRISPQQRLETNQQQNQPPRKLLLVSHVLDLHEKAIEVFEAQWDSSALQLPQLSPATAARWNPCGENEEARRSSGTPSFLSRFAARLQDMLLTHASFLPSVVTQQEAQQMQMRETSLQRLEALVGRDVPRCVNFCLQLGHLMGGIGGCVYILNALCSLRTVLQSEAVDAYGRPPSPEDHPAPEFVSHGPLGTPQDAPTTGSGMSKDIAAELLTAEKVEDFLAALMTQVYGDTALEMPLLGALAQGALRRKVRAAALEALVDGYSKLYTFIISEAGAAALAEDCLTFEVFVLYDCSSTSSHREFDPPPFSPDFPLVQGSQHGALLPKRLRSLTEAAATTEVLLRVLSRVRVTLHIAGVLVLVFTVSVFLKIRPLAIVPACCLCGVFLIQGTHFESSNEVGVFGKLTNSYCLVASGGSEHFYSTIEAELGPHIPVIHASVGGTTVIGRVCVGNKNGLLVPMTTSDAELQHLRNSLPDSVAVRRVEERLSALGNCIATNDYTALVHADLDAETAEVIQDVHSRTPVEEMEDLSQLVQVPFTAGTVNRGSDLVGAGLMVNDWTGFCGMETTATELAVVERIFQLANSEQQQVSLRDDLKLRTSLVDFLS</sequence>
<dbReference type="GO" id="GO:0005737">
    <property type="term" value="C:cytoplasm"/>
    <property type="evidence" value="ECO:0007669"/>
    <property type="project" value="UniProtKB-SubCell"/>
</dbReference>
<dbReference type="VEuPathDB" id="ToxoDB:cyc_03522"/>
<gene>
    <name evidence="3" type="primary">EIF6</name>
    <name evidence="5" type="ORF">cyc_03522</name>
</gene>
<feature type="region of interest" description="Disordered" evidence="4">
    <location>
        <begin position="455"/>
        <end position="481"/>
    </location>
</feature>
<feature type="region of interest" description="Disordered" evidence="4">
    <location>
        <begin position="195"/>
        <end position="219"/>
    </location>
</feature>
<comment type="subunit">
    <text evidence="3">Monomer. Associates with the 60S ribosomal subunit.</text>
</comment>
<comment type="similarity">
    <text evidence="3">Belongs to the eIF-6 family.</text>
</comment>
<dbReference type="InParanoid" id="A0A1D3CRV9"/>
<dbReference type="GO" id="GO:0043023">
    <property type="term" value="F:ribosomal large subunit binding"/>
    <property type="evidence" value="ECO:0007669"/>
    <property type="project" value="UniProtKB-UniRule"/>
</dbReference>
<dbReference type="PANTHER" id="PTHR10784">
    <property type="entry name" value="TRANSLATION INITIATION FACTOR 6"/>
    <property type="match status" value="1"/>
</dbReference>
<dbReference type="Gene3D" id="3.75.10.10">
    <property type="entry name" value="L-arginine/glycine Amidinotransferase, Chain A"/>
    <property type="match status" value="2"/>
</dbReference>
<dbReference type="SMART" id="SM00654">
    <property type="entry name" value="eIF6"/>
    <property type="match status" value="1"/>
</dbReference>
<dbReference type="Pfam" id="PF01912">
    <property type="entry name" value="eIF-6"/>
    <property type="match status" value="1"/>
</dbReference>
<proteinExistence type="inferred from homology"/>
<keyword evidence="2 3" id="KW-0648">Protein biosynthesis</keyword>
<protein>
    <recommendedName>
        <fullName evidence="3">Eukaryotic translation initiation factor 6</fullName>
        <shortName evidence="3">eIF-6</shortName>
    </recommendedName>
</protein>
<comment type="caution">
    <text evidence="5">The sequence shown here is derived from an EMBL/GenBank/DDBJ whole genome shotgun (WGS) entry which is preliminary data.</text>
</comment>
<dbReference type="GO" id="GO:0042256">
    <property type="term" value="P:cytosolic ribosome assembly"/>
    <property type="evidence" value="ECO:0007669"/>
    <property type="project" value="UniProtKB-UniRule"/>
</dbReference>
<keyword evidence="3" id="KW-0690">Ribosome biogenesis</keyword>
<dbReference type="CDD" id="cd00527">
    <property type="entry name" value="IF6"/>
    <property type="match status" value="1"/>
</dbReference>
<dbReference type="HAMAP" id="MF_00032">
    <property type="entry name" value="eIF_6"/>
    <property type="match status" value="1"/>
</dbReference>
<dbReference type="Proteomes" id="UP000095192">
    <property type="component" value="Unassembled WGS sequence"/>
</dbReference>
<name>A0A1D3CRV9_9EIME</name>
<keyword evidence="6" id="KW-1185">Reference proteome</keyword>
<reference evidence="5 6" key="1">
    <citation type="journal article" date="2016" name="BMC Genomics">
        <title>Comparative genomics reveals Cyclospora cayetanensis possesses coccidia-like metabolism and invasion components but unique surface antigens.</title>
        <authorList>
            <person name="Liu S."/>
            <person name="Wang L."/>
            <person name="Zheng H."/>
            <person name="Xu Z."/>
            <person name="Roellig D.M."/>
            <person name="Li N."/>
            <person name="Frace M.A."/>
            <person name="Tang K."/>
            <person name="Arrowood M.J."/>
            <person name="Moss D.M."/>
            <person name="Zhang L."/>
            <person name="Feng Y."/>
            <person name="Xiao L."/>
        </authorList>
    </citation>
    <scope>NUCLEOTIDE SEQUENCE [LARGE SCALE GENOMIC DNA]</scope>
    <source>
        <strain evidence="5 6">CHN_HEN01</strain>
    </source>
</reference>
<dbReference type="VEuPathDB" id="ToxoDB:LOC113147102"/>
<evidence type="ECO:0000313" key="6">
    <source>
        <dbReference type="Proteomes" id="UP000095192"/>
    </source>
</evidence>
<dbReference type="GO" id="GO:0005730">
    <property type="term" value="C:nucleolus"/>
    <property type="evidence" value="ECO:0007669"/>
    <property type="project" value="UniProtKB-SubCell"/>
</dbReference>
<dbReference type="InterPro" id="IPR002769">
    <property type="entry name" value="eIF6"/>
</dbReference>
<dbReference type="SUPFAM" id="SSF55909">
    <property type="entry name" value="Pentein"/>
    <property type="match status" value="1"/>
</dbReference>
<evidence type="ECO:0000256" key="2">
    <source>
        <dbReference type="ARBA" id="ARBA00022917"/>
    </source>
</evidence>
<dbReference type="AlphaFoldDB" id="A0A1D3CRV9"/>
<comment type="function">
    <text evidence="3">Binds to the 60S ribosomal subunit and prevents its association with the 40S ribosomal subunit to form the 80S initiation complex in the cytoplasm. May also be involved in ribosome biogenesis.</text>
</comment>
<feature type="region of interest" description="Disordered" evidence="4">
    <location>
        <begin position="770"/>
        <end position="803"/>
    </location>
</feature>
<evidence type="ECO:0000256" key="1">
    <source>
        <dbReference type="ARBA" id="ARBA00022540"/>
    </source>
</evidence>
<dbReference type="GO" id="GO:0003743">
    <property type="term" value="F:translation initiation factor activity"/>
    <property type="evidence" value="ECO:0007669"/>
    <property type="project" value="UniProtKB-UniRule"/>
</dbReference>
<feature type="compositionally biased region" description="Basic and acidic residues" evidence="4">
    <location>
        <begin position="210"/>
        <end position="219"/>
    </location>
</feature>
<dbReference type="GO" id="GO:0042273">
    <property type="term" value="P:ribosomal large subunit biogenesis"/>
    <property type="evidence" value="ECO:0007669"/>
    <property type="project" value="UniProtKB-UniRule"/>
</dbReference>
<dbReference type="EMBL" id="JROU02002205">
    <property type="protein sequence ID" value="OEH73921.1"/>
    <property type="molecule type" value="Genomic_DNA"/>
</dbReference>
<keyword evidence="1 3" id="KW-0396">Initiation factor</keyword>
<accession>A0A1D3CRV9</accession>